<evidence type="ECO:0000259" key="2">
    <source>
        <dbReference type="SMART" id="SM01037"/>
    </source>
</evidence>
<dbReference type="InterPro" id="IPR023393">
    <property type="entry name" value="START-like_dom_sf"/>
</dbReference>
<organism evidence="3 4">
    <name type="scientific">Arabidopsis thaliana</name>
    <name type="common">Mouse-ear cress</name>
    <dbReference type="NCBI Taxonomy" id="3702"/>
    <lineage>
        <taxon>Eukaryota</taxon>
        <taxon>Viridiplantae</taxon>
        <taxon>Streptophyta</taxon>
        <taxon>Embryophyta</taxon>
        <taxon>Tracheophyta</taxon>
        <taxon>Spermatophyta</taxon>
        <taxon>Magnoliopsida</taxon>
        <taxon>eudicotyledons</taxon>
        <taxon>Gunneridae</taxon>
        <taxon>Pentapetalae</taxon>
        <taxon>rosids</taxon>
        <taxon>malvids</taxon>
        <taxon>Brassicales</taxon>
        <taxon>Brassicaceae</taxon>
        <taxon>Camelineae</taxon>
        <taxon>Arabidopsis</taxon>
    </lineage>
</organism>
<proteinExistence type="predicted"/>
<feature type="region of interest" description="Disordered" evidence="1">
    <location>
        <begin position="121"/>
        <end position="164"/>
    </location>
</feature>
<sequence>MTLKGALSVKFDVKCPADKFFSAFVEDTNRPFEKNGKTEIEAVDLVKKTMTIQMSGSEIQKYFKTLKGSIAVTPIKGGDARIGEEKNQTQAVIGYEEEEAAKSSLPDVILKRIHRLGQIDNPTQIKPNKQQAQAQTTQNSPQLQRSSPPAEEDKDKSKLGLDQVTKTRSCAVKDSVVLQNRFECLGSIET</sequence>
<name>A0A5S9VSL6_ARATH</name>
<protein>
    <recommendedName>
        <fullName evidence="2">Bet v I/Major latex protein domain-containing protein</fullName>
    </recommendedName>
</protein>
<dbReference type="InterPro" id="IPR000916">
    <property type="entry name" value="Bet_v_I/MLP"/>
</dbReference>
<dbReference type="Gene3D" id="3.30.530.20">
    <property type="match status" value="1"/>
</dbReference>
<feature type="domain" description="Bet v I/Major latex protein" evidence="2">
    <location>
        <begin position="2"/>
        <end position="112"/>
    </location>
</feature>
<dbReference type="GO" id="GO:0006952">
    <property type="term" value="P:defense response"/>
    <property type="evidence" value="ECO:0007669"/>
    <property type="project" value="InterPro"/>
</dbReference>
<gene>
    <name evidence="3" type="ORF">C24_LOCUS2448</name>
</gene>
<evidence type="ECO:0000256" key="1">
    <source>
        <dbReference type="SAM" id="MobiDB-lite"/>
    </source>
</evidence>
<dbReference type="SUPFAM" id="SSF55961">
    <property type="entry name" value="Bet v1-like"/>
    <property type="match status" value="1"/>
</dbReference>
<dbReference type="EMBL" id="CACSHJ010000087">
    <property type="protein sequence ID" value="CAA0237963.1"/>
    <property type="molecule type" value="Genomic_DNA"/>
</dbReference>
<dbReference type="AlphaFoldDB" id="A0A5S9VSL6"/>
<accession>A0A5S9VSL6</accession>
<evidence type="ECO:0000313" key="4">
    <source>
        <dbReference type="Proteomes" id="UP000434276"/>
    </source>
</evidence>
<evidence type="ECO:0000313" key="3">
    <source>
        <dbReference type="EMBL" id="CAA0237963.1"/>
    </source>
</evidence>
<dbReference type="OrthoDB" id="1084538at2759"/>
<dbReference type="ExpressionAtlas" id="A0A5S9VSL6">
    <property type="expression patterns" value="baseline and differential"/>
</dbReference>
<dbReference type="SMART" id="SM01037">
    <property type="entry name" value="Bet_v_1"/>
    <property type="match status" value="1"/>
</dbReference>
<dbReference type="Proteomes" id="UP000434276">
    <property type="component" value="Unassembled WGS sequence"/>
</dbReference>
<feature type="compositionally biased region" description="Low complexity" evidence="1">
    <location>
        <begin position="126"/>
        <end position="142"/>
    </location>
</feature>
<reference evidence="3 4" key="1">
    <citation type="submission" date="2019-12" db="EMBL/GenBank/DDBJ databases">
        <authorList>
            <person name="Jiao W.-B."/>
            <person name="Schneeberger K."/>
        </authorList>
    </citation>
    <scope>NUCLEOTIDE SEQUENCE [LARGE SCALE GENOMIC DNA]</scope>
    <source>
        <strain evidence="4">cv. C24</strain>
    </source>
</reference>